<dbReference type="OrthoDB" id="236558at2157"/>
<gene>
    <name evidence="1" type="ORF">DM868_01650</name>
</gene>
<reference evidence="1 2" key="1">
    <citation type="submission" date="2019-04" db="EMBL/GenBank/DDBJ databases">
        <title>Natronomonas sp. F20-122 a newhaloarchaeon isolated from a saline saltern of Isla Bacuta, Huelva, Spain.</title>
        <authorList>
            <person name="Duran-Viseras A."/>
            <person name="Sanchez-Porro C."/>
            <person name="Ventosa A."/>
        </authorList>
    </citation>
    <scope>NUCLEOTIDE SEQUENCE [LARGE SCALE GENOMIC DNA]</scope>
    <source>
        <strain evidence="1 2">F20-122</strain>
    </source>
</reference>
<comment type="caution">
    <text evidence="1">The sequence shown here is derived from an EMBL/GenBank/DDBJ whole genome shotgun (WGS) entry which is preliminary data.</text>
</comment>
<name>A0A4U5JG57_9EURY</name>
<evidence type="ECO:0000313" key="2">
    <source>
        <dbReference type="Proteomes" id="UP000308037"/>
    </source>
</evidence>
<dbReference type="EMBL" id="QKNX01000001">
    <property type="protein sequence ID" value="TKR28392.1"/>
    <property type="molecule type" value="Genomic_DNA"/>
</dbReference>
<sequence>MVQPPECPVPVRALLYVKRCRSNEQLVYTGGWVLDEAGLFEESVTALTVAGETQVVGVDASGVGGDHDGDGLSDFLSRAVSGERARRGARIDSATVEELVEAGVLADGEVYCWGKVSSSKAESGSCGDTHGADGDVVVTHCPLDAPVLHLVIAGSASNEVKFKTGAELSKSVN</sequence>
<organism evidence="1 2">
    <name type="scientific">Natronomonas salsuginis</name>
    <dbReference type="NCBI Taxonomy" id="2217661"/>
    <lineage>
        <taxon>Archaea</taxon>
        <taxon>Methanobacteriati</taxon>
        <taxon>Methanobacteriota</taxon>
        <taxon>Stenosarchaea group</taxon>
        <taxon>Halobacteria</taxon>
        <taxon>Halobacteriales</taxon>
        <taxon>Natronomonadaceae</taxon>
        <taxon>Natronomonas</taxon>
    </lineage>
</organism>
<dbReference type="AlphaFoldDB" id="A0A4U5JG57"/>
<keyword evidence="2" id="KW-1185">Reference proteome</keyword>
<protein>
    <submittedName>
        <fullName evidence="1">Uncharacterized protein</fullName>
    </submittedName>
</protein>
<accession>A0A4U5JG57</accession>
<dbReference type="Proteomes" id="UP000308037">
    <property type="component" value="Unassembled WGS sequence"/>
</dbReference>
<proteinExistence type="predicted"/>
<evidence type="ECO:0000313" key="1">
    <source>
        <dbReference type="EMBL" id="TKR28392.1"/>
    </source>
</evidence>